<sequence>MKREKRPNQPTLSLPSSCFPFPRPLCERGPLILTHPHTHTRSCTHTHTRSCTHTHTHASTHTREHPLTHTPQITDPFSSESQ</sequence>
<keyword evidence="2" id="KW-1185">Reference proteome</keyword>
<organism evidence="1 2">
    <name type="scientific">Violaceomyces palustris</name>
    <dbReference type="NCBI Taxonomy" id="1673888"/>
    <lineage>
        <taxon>Eukaryota</taxon>
        <taxon>Fungi</taxon>
        <taxon>Dikarya</taxon>
        <taxon>Basidiomycota</taxon>
        <taxon>Ustilaginomycotina</taxon>
        <taxon>Ustilaginomycetes</taxon>
        <taxon>Violaceomycetales</taxon>
        <taxon>Violaceomycetaceae</taxon>
        <taxon>Violaceomyces</taxon>
    </lineage>
</organism>
<dbReference type="EMBL" id="KZ820044">
    <property type="protein sequence ID" value="PWN49482.1"/>
    <property type="molecule type" value="Genomic_DNA"/>
</dbReference>
<proteinExistence type="predicted"/>
<protein>
    <submittedName>
        <fullName evidence="1">Uncharacterized protein</fullName>
    </submittedName>
</protein>
<reference evidence="1 2" key="1">
    <citation type="journal article" date="2018" name="Mol. Biol. Evol.">
        <title>Broad Genomic Sampling Reveals a Smut Pathogenic Ancestry of the Fungal Clade Ustilaginomycotina.</title>
        <authorList>
            <person name="Kijpornyongpan T."/>
            <person name="Mondo S.J."/>
            <person name="Barry K."/>
            <person name="Sandor L."/>
            <person name="Lee J."/>
            <person name="Lipzen A."/>
            <person name="Pangilinan J."/>
            <person name="LaButti K."/>
            <person name="Hainaut M."/>
            <person name="Henrissat B."/>
            <person name="Grigoriev I.V."/>
            <person name="Spatafora J.W."/>
            <person name="Aime M.C."/>
        </authorList>
    </citation>
    <scope>NUCLEOTIDE SEQUENCE [LARGE SCALE GENOMIC DNA]</scope>
    <source>
        <strain evidence="1 2">SA 807</strain>
    </source>
</reference>
<dbReference type="Proteomes" id="UP000245626">
    <property type="component" value="Unassembled WGS sequence"/>
</dbReference>
<evidence type="ECO:0000313" key="1">
    <source>
        <dbReference type="EMBL" id="PWN49482.1"/>
    </source>
</evidence>
<accession>A0ACD0NUN9</accession>
<name>A0ACD0NUN9_9BASI</name>
<gene>
    <name evidence="1" type="ORF">IE53DRAFT_141342</name>
</gene>
<evidence type="ECO:0000313" key="2">
    <source>
        <dbReference type="Proteomes" id="UP000245626"/>
    </source>
</evidence>